<dbReference type="PANTHER" id="PTHR33570:SF2">
    <property type="entry name" value="CARBOXYMUCONOLACTONE DECARBOXYLASE-LIKE DOMAIN-CONTAINING PROTEIN"/>
    <property type="match status" value="1"/>
</dbReference>
<evidence type="ECO:0000313" key="3">
    <source>
        <dbReference type="Proteomes" id="UP000612893"/>
    </source>
</evidence>
<reference evidence="2" key="1">
    <citation type="submission" date="2020-10" db="EMBL/GenBank/DDBJ databases">
        <title>Ca. Dormibacterota MAGs.</title>
        <authorList>
            <person name="Montgomery K."/>
        </authorList>
    </citation>
    <scope>NUCLEOTIDE SEQUENCE [LARGE SCALE GENOMIC DNA]</scope>
    <source>
        <strain evidence="2">SC8812_S17_10</strain>
    </source>
</reference>
<dbReference type="RefSeq" id="WP_338201861.1">
    <property type="nucleotide sequence ID" value="NZ_JAEKNR010000120.1"/>
</dbReference>
<accession>A0A934K199</accession>
<organism evidence="2 3">
    <name type="scientific">Candidatus Nephthysia bennettiae</name>
    <dbReference type="NCBI Taxonomy" id="3127016"/>
    <lineage>
        <taxon>Bacteria</taxon>
        <taxon>Bacillati</taxon>
        <taxon>Candidatus Dormiibacterota</taxon>
        <taxon>Candidatus Dormibacteria</taxon>
        <taxon>Candidatus Dormibacterales</taxon>
        <taxon>Candidatus Dormibacteraceae</taxon>
        <taxon>Candidatus Nephthysia</taxon>
    </lineage>
</organism>
<dbReference type="EMBL" id="JAEKNR010000120">
    <property type="protein sequence ID" value="MBJ7598662.1"/>
    <property type="molecule type" value="Genomic_DNA"/>
</dbReference>
<feature type="domain" description="Carboxymuconolactone decarboxylase-like" evidence="1">
    <location>
        <begin position="56"/>
        <end position="127"/>
    </location>
</feature>
<proteinExistence type="predicted"/>
<dbReference type="PANTHER" id="PTHR33570">
    <property type="entry name" value="4-CARBOXYMUCONOLACTONE DECARBOXYLASE FAMILY PROTEIN"/>
    <property type="match status" value="1"/>
</dbReference>
<comment type="caution">
    <text evidence="2">The sequence shown here is derived from an EMBL/GenBank/DDBJ whole genome shotgun (WGS) entry which is preliminary data.</text>
</comment>
<sequence length="144" mass="16178">MTDQPNHDNEPQRSSDRWEQGLDAYASQFQIARDQVADWFSERVGDRFGEEAIYSAARAWTNDELSLRDRSLVVLASLITMGGAEQQLRMHTRWAVDHGCTREEMEAMAALLAIYAGFTRAANGLMVIREELTKLDGPETGEVG</sequence>
<evidence type="ECO:0000259" key="1">
    <source>
        <dbReference type="Pfam" id="PF02627"/>
    </source>
</evidence>
<dbReference type="Pfam" id="PF02627">
    <property type="entry name" value="CMD"/>
    <property type="match status" value="1"/>
</dbReference>
<gene>
    <name evidence="2" type="ORF">JF922_11335</name>
</gene>
<dbReference type="SUPFAM" id="SSF69118">
    <property type="entry name" value="AhpD-like"/>
    <property type="match status" value="1"/>
</dbReference>
<evidence type="ECO:0000313" key="2">
    <source>
        <dbReference type="EMBL" id="MBJ7598662.1"/>
    </source>
</evidence>
<name>A0A934K199_9BACT</name>
<dbReference type="InterPro" id="IPR052512">
    <property type="entry name" value="4CMD/NDH-1_regulator"/>
</dbReference>
<protein>
    <submittedName>
        <fullName evidence="2">Carboxymuconolactone decarboxylase family protein</fullName>
    </submittedName>
</protein>
<dbReference type="InterPro" id="IPR029032">
    <property type="entry name" value="AhpD-like"/>
</dbReference>
<dbReference type="Gene3D" id="1.20.1290.10">
    <property type="entry name" value="AhpD-like"/>
    <property type="match status" value="1"/>
</dbReference>
<dbReference type="AlphaFoldDB" id="A0A934K199"/>
<dbReference type="InterPro" id="IPR003779">
    <property type="entry name" value="CMD-like"/>
</dbReference>
<dbReference type="Proteomes" id="UP000612893">
    <property type="component" value="Unassembled WGS sequence"/>
</dbReference>
<keyword evidence="3" id="KW-1185">Reference proteome</keyword>